<evidence type="ECO:0000313" key="2">
    <source>
        <dbReference type="EMBL" id="CAG8615931.1"/>
    </source>
</evidence>
<comment type="caution">
    <text evidence="2">The sequence shown here is derived from an EMBL/GenBank/DDBJ whole genome shotgun (WGS) entry which is preliminary data.</text>
</comment>
<keyword evidence="1" id="KW-0812">Transmembrane</keyword>
<sequence length="221" mass="24578">MQDFLKDINSAAIAIRACTYAIPLIATHSPVKKYIIIFYIVLILTTCSVHAVPKSVKRHDSNEGTCTNFCKNSKLPPVNFSSEQLTGFYYNRVISLNKSTIFEFKFVNFEPGAASNKSTEFDKFPQAINGDGNVIGHYHFTIQKIPSLDNVPDPTTFAFFTLINFLPNATGTYQISVPGLTKEGTYRACTYTTAKAHQCVNVTTGDRGPIDDCIHFKVEKN</sequence>
<dbReference type="PANTHER" id="PTHR34587:SF1">
    <property type="entry name" value="CIRCUMSPOROZOITE PROTEIN"/>
    <property type="match status" value="1"/>
</dbReference>
<dbReference type="PANTHER" id="PTHR34587">
    <property type="entry name" value="VWFA DOMAIN-CONTAINING PROTEIN"/>
    <property type="match status" value="1"/>
</dbReference>
<dbReference type="AlphaFoldDB" id="A0A9N9CUT4"/>
<proteinExistence type="predicted"/>
<name>A0A9N9CUT4_9GLOM</name>
<dbReference type="EMBL" id="CAJVPY010004313">
    <property type="protein sequence ID" value="CAG8615931.1"/>
    <property type="molecule type" value="Genomic_DNA"/>
</dbReference>
<feature type="transmembrane region" description="Helical" evidence="1">
    <location>
        <begin position="34"/>
        <end position="52"/>
    </location>
</feature>
<reference evidence="2" key="1">
    <citation type="submission" date="2021-06" db="EMBL/GenBank/DDBJ databases">
        <authorList>
            <person name="Kallberg Y."/>
            <person name="Tangrot J."/>
            <person name="Rosling A."/>
        </authorList>
    </citation>
    <scope>NUCLEOTIDE SEQUENCE</scope>
    <source>
        <strain evidence="2">MA453B</strain>
    </source>
</reference>
<evidence type="ECO:0000313" key="3">
    <source>
        <dbReference type="Proteomes" id="UP000789405"/>
    </source>
</evidence>
<keyword evidence="1" id="KW-1133">Transmembrane helix</keyword>
<evidence type="ECO:0000256" key="1">
    <source>
        <dbReference type="SAM" id="Phobius"/>
    </source>
</evidence>
<dbReference type="OrthoDB" id="2336871at2759"/>
<dbReference type="Proteomes" id="UP000789405">
    <property type="component" value="Unassembled WGS sequence"/>
</dbReference>
<gene>
    <name evidence="2" type="ORF">DERYTH_LOCUS8385</name>
</gene>
<organism evidence="2 3">
    <name type="scientific">Dentiscutata erythropus</name>
    <dbReference type="NCBI Taxonomy" id="1348616"/>
    <lineage>
        <taxon>Eukaryota</taxon>
        <taxon>Fungi</taxon>
        <taxon>Fungi incertae sedis</taxon>
        <taxon>Mucoromycota</taxon>
        <taxon>Glomeromycotina</taxon>
        <taxon>Glomeromycetes</taxon>
        <taxon>Diversisporales</taxon>
        <taxon>Gigasporaceae</taxon>
        <taxon>Dentiscutata</taxon>
    </lineage>
</organism>
<protein>
    <submittedName>
        <fullName evidence="2">7028_t:CDS:1</fullName>
    </submittedName>
</protein>
<accession>A0A9N9CUT4</accession>
<keyword evidence="3" id="KW-1185">Reference proteome</keyword>
<keyword evidence="1" id="KW-0472">Membrane</keyword>
<dbReference type="InterPro" id="IPR053216">
    <property type="entry name" value="Appressorial_penetr-assoc"/>
</dbReference>